<reference evidence="11 12" key="2">
    <citation type="submission" date="2020-08" db="EMBL/GenBank/DDBJ databases">
        <authorList>
            <person name="Partida-Martinez L."/>
            <person name="Huntemann M."/>
            <person name="Clum A."/>
            <person name="Wang J."/>
            <person name="Palaniappan K."/>
            <person name="Ritter S."/>
            <person name="Chen I.-M."/>
            <person name="Stamatis D."/>
            <person name="Reddy T."/>
            <person name="O'Malley R."/>
            <person name="Daum C."/>
            <person name="Shapiro N."/>
            <person name="Ivanova N."/>
            <person name="Kyrpides N."/>
            <person name="Woyke T."/>
        </authorList>
    </citation>
    <scope>NUCLEOTIDE SEQUENCE [LARGE SCALE GENOMIC DNA]</scope>
    <source>
        <strain evidence="11 12">AS2.23</strain>
    </source>
</reference>
<keyword evidence="8 10" id="KW-1133">Transmembrane helix</keyword>
<dbReference type="GO" id="GO:0016020">
    <property type="term" value="C:membrane"/>
    <property type="evidence" value="ECO:0007669"/>
    <property type="project" value="GOC"/>
</dbReference>
<dbReference type="RefSeq" id="WP_183392242.1">
    <property type="nucleotide sequence ID" value="NZ_JACHVY010000003.1"/>
</dbReference>
<comment type="pathway">
    <text evidence="2">Glycolipid biosynthesis; glycosylphosphatidylinositol-anchor biosynthesis.</text>
</comment>
<dbReference type="PANTHER" id="PTHR12468">
    <property type="entry name" value="GPI MANNOSYLTRANSFERASE 2"/>
    <property type="match status" value="1"/>
</dbReference>
<evidence type="ECO:0000256" key="2">
    <source>
        <dbReference type="ARBA" id="ARBA00004687"/>
    </source>
</evidence>
<gene>
    <name evidence="11" type="ORF">FHR75_003279</name>
</gene>
<comment type="caution">
    <text evidence="11">The sequence shown here is derived from an EMBL/GenBank/DDBJ whole genome shotgun (WGS) entry which is preliminary data.</text>
</comment>
<dbReference type="InterPro" id="IPR007315">
    <property type="entry name" value="PIG-V/Gpi18"/>
</dbReference>
<evidence type="ECO:0008006" key="13">
    <source>
        <dbReference type="Google" id="ProtNLM"/>
    </source>
</evidence>
<evidence type="ECO:0000256" key="9">
    <source>
        <dbReference type="ARBA" id="ARBA00023136"/>
    </source>
</evidence>
<dbReference type="Proteomes" id="UP000533269">
    <property type="component" value="Unassembled WGS sequence"/>
</dbReference>
<keyword evidence="9 10" id="KW-0472">Membrane</keyword>
<evidence type="ECO:0000256" key="10">
    <source>
        <dbReference type="SAM" id="Phobius"/>
    </source>
</evidence>
<dbReference type="AlphaFoldDB" id="A0A7W4XXZ4"/>
<evidence type="ECO:0000256" key="6">
    <source>
        <dbReference type="ARBA" id="ARBA00022692"/>
    </source>
</evidence>
<protein>
    <recommendedName>
        <fullName evidence="13">Integral membrane protein</fullName>
    </recommendedName>
</protein>
<keyword evidence="7" id="KW-0256">Endoplasmic reticulum</keyword>
<evidence type="ECO:0000313" key="11">
    <source>
        <dbReference type="EMBL" id="MBB2902448.1"/>
    </source>
</evidence>
<feature type="transmembrane region" description="Helical" evidence="10">
    <location>
        <begin position="105"/>
        <end position="126"/>
    </location>
</feature>
<name>A0A7W4XXZ4_KINRA</name>
<keyword evidence="5" id="KW-0808">Transferase</keyword>
<proteinExistence type="predicted"/>
<reference evidence="11 12" key="1">
    <citation type="submission" date="2020-08" db="EMBL/GenBank/DDBJ databases">
        <title>The Agave Microbiome: Exploring the role of microbial communities in plant adaptations to desert environments.</title>
        <authorList>
            <person name="Partida-Martinez L.P."/>
        </authorList>
    </citation>
    <scope>NUCLEOTIDE SEQUENCE [LARGE SCALE GENOMIC DNA]</scope>
    <source>
        <strain evidence="11 12">AS2.23</strain>
    </source>
</reference>
<keyword evidence="4" id="KW-0328">Glycosyltransferase</keyword>
<dbReference type="GO" id="GO:0006506">
    <property type="term" value="P:GPI anchor biosynthetic process"/>
    <property type="evidence" value="ECO:0007669"/>
    <property type="project" value="UniProtKB-UniPathway"/>
</dbReference>
<feature type="transmembrane region" description="Helical" evidence="10">
    <location>
        <begin position="225"/>
        <end position="244"/>
    </location>
</feature>
<dbReference type="GO" id="GO:0000009">
    <property type="term" value="F:alpha-1,6-mannosyltransferase activity"/>
    <property type="evidence" value="ECO:0007669"/>
    <property type="project" value="InterPro"/>
</dbReference>
<evidence type="ECO:0000256" key="7">
    <source>
        <dbReference type="ARBA" id="ARBA00022824"/>
    </source>
</evidence>
<sequence>MRQGFRAGRARSVRAAPDLAAVLGPFLVWWVAVVTVTTVSLASIPVVLDASYDHLRPHPVWVQSLVRWDSNYYLTIAERGYVSPEMPAFFPLYPLLVRLVASTGLAYPVAGILVSAVATVVALIHLRRLAVDHFGPAETLLHQRAVLLFLAGPSAFFLAAVYTESVFCALTFAAFHHARRQHWGRACALLALLTASRSPAVVVVLAVLVEYLTRPGARGHRVDRRVLWFLLTPAGLLAYLGYGARELGDPLAFLHAYDHGWAYQVFDPNVPATVLHVLGEWAALFVADGGPDVQNLFGHGLGPFAWLFCLVVTAASWRRQPAGFTALSLGTLVFVALNSNLQAVNRYVIVLFPVLFAVTGWRHLREESRFGLLLLASGAVMALGAVLFTHAEWVG</sequence>
<dbReference type="UniPathway" id="UPA00196"/>
<dbReference type="GO" id="GO:0004376">
    <property type="term" value="F:GPI mannosyltransferase activity"/>
    <property type="evidence" value="ECO:0007669"/>
    <property type="project" value="InterPro"/>
</dbReference>
<feature type="transmembrane region" description="Helical" evidence="10">
    <location>
        <begin position="371"/>
        <end position="391"/>
    </location>
</feature>
<organism evidence="11 12">
    <name type="scientific">Kineococcus radiotolerans</name>
    <dbReference type="NCBI Taxonomy" id="131568"/>
    <lineage>
        <taxon>Bacteria</taxon>
        <taxon>Bacillati</taxon>
        <taxon>Actinomycetota</taxon>
        <taxon>Actinomycetes</taxon>
        <taxon>Kineosporiales</taxon>
        <taxon>Kineosporiaceae</taxon>
        <taxon>Kineococcus</taxon>
    </lineage>
</organism>
<feature type="transmembrane region" description="Helical" evidence="10">
    <location>
        <begin position="188"/>
        <end position="213"/>
    </location>
</feature>
<evidence type="ECO:0000256" key="3">
    <source>
        <dbReference type="ARBA" id="ARBA00022502"/>
    </source>
</evidence>
<feature type="transmembrane region" description="Helical" evidence="10">
    <location>
        <begin position="147"/>
        <end position="176"/>
    </location>
</feature>
<feature type="transmembrane region" description="Helical" evidence="10">
    <location>
        <begin position="21"/>
        <end position="48"/>
    </location>
</feature>
<dbReference type="Pfam" id="PF04188">
    <property type="entry name" value="Mannosyl_trans2"/>
    <property type="match status" value="1"/>
</dbReference>
<dbReference type="PANTHER" id="PTHR12468:SF2">
    <property type="entry name" value="GPI MANNOSYLTRANSFERASE 2"/>
    <property type="match status" value="1"/>
</dbReference>
<dbReference type="GO" id="GO:0031501">
    <property type="term" value="C:mannosyltransferase complex"/>
    <property type="evidence" value="ECO:0007669"/>
    <property type="project" value="TreeGrafter"/>
</dbReference>
<feature type="transmembrane region" description="Helical" evidence="10">
    <location>
        <begin position="296"/>
        <end position="315"/>
    </location>
</feature>
<feature type="transmembrane region" description="Helical" evidence="10">
    <location>
        <begin position="347"/>
        <end position="364"/>
    </location>
</feature>
<dbReference type="EMBL" id="JACHVY010000003">
    <property type="protein sequence ID" value="MBB2902448.1"/>
    <property type="molecule type" value="Genomic_DNA"/>
</dbReference>
<evidence type="ECO:0000256" key="8">
    <source>
        <dbReference type="ARBA" id="ARBA00022989"/>
    </source>
</evidence>
<keyword evidence="3" id="KW-0337">GPI-anchor biosynthesis</keyword>
<evidence type="ECO:0000256" key="1">
    <source>
        <dbReference type="ARBA" id="ARBA00004477"/>
    </source>
</evidence>
<comment type="subcellular location">
    <subcellularLocation>
        <location evidence="1">Endoplasmic reticulum membrane</location>
        <topology evidence="1">Multi-pass membrane protein</topology>
    </subcellularLocation>
</comment>
<feature type="transmembrane region" description="Helical" evidence="10">
    <location>
        <begin position="322"/>
        <end position="341"/>
    </location>
</feature>
<evidence type="ECO:0000256" key="4">
    <source>
        <dbReference type="ARBA" id="ARBA00022676"/>
    </source>
</evidence>
<evidence type="ECO:0000256" key="5">
    <source>
        <dbReference type="ARBA" id="ARBA00022679"/>
    </source>
</evidence>
<keyword evidence="6 10" id="KW-0812">Transmembrane</keyword>
<accession>A0A7W4XXZ4</accession>
<evidence type="ECO:0000313" key="12">
    <source>
        <dbReference type="Proteomes" id="UP000533269"/>
    </source>
</evidence>